<keyword evidence="2" id="KW-1185">Reference proteome</keyword>
<proteinExistence type="predicted"/>
<name>A0AAW1VCP5_9CUCU</name>
<gene>
    <name evidence="1" type="ORF">WA026_014657</name>
</gene>
<dbReference type="EMBL" id="JARQZJ010000128">
    <property type="protein sequence ID" value="KAK9891420.1"/>
    <property type="molecule type" value="Genomic_DNA"/>
</dbReference>
<sequence length="108" mass="11980">MDVFAVANLTLYASGSLKQRAKSRNVLLVFVVYLGHVLSRHKADPKLKKGTATLVPRVYKHGHINLMLVLPTSQPTGILMKMPPSIATVRYNLAKGHLHLRPANNVFK</sequence>
<evidence type="ECO:0000313" key="2">
    <source>
        <dbReference type="Proteomes" id="UP001431783"/>
    </source>
</evidence>
<comment type="caution">
    <text evidence="1">The sequence shown here is derived from an EMBL/GenBank/DDBJ whole genome shotgun (WGS) entry which is preliminary data.</text>
</comment>
<evidence type="ECO:0000313" key="1">
    <source>
        <dbReference type="EMBL" id="KAK9891420.1"/>
    </source>
</evidence>
<accession>A0AAW1VCP5</accession>
<dbReference type="AlphaFoldDB" id="A0AAW1VCP5"/>
<organism evidence="1 2">
    <name type="scientific">Henosepilachna vigintioctopunctata</name>
    <dbReference type="NCBI Taxonomy" id="420089"/>
    <lineage>
        <taxon>Eukaryota</taxon>
        <taxon>Metazoa</taxon>
        <taxon>Ecdysozoa</taxon>
        <taxon>Arthropoda</taxon>
        <taxon>Hexapoda</taxon>
        <taxon>Insecta</taxon>
        <taxon>Pterygota</taxon>
        <taxon>Neoptera</taxon>
        <taxon>Endopterygota</taxon>
        <taxon>Coleoptera</taxon>
        <taxon>Polyphaga</taxon>
        <taxon>Cucujiformia</taxon>
        <taxon>Coccinelloidea</taxon>
        <taxon>Coccinellidae</taxon>
        <taxon>Epilachninae</taxon>
        <taxon>Epilachnini</taxon>
        <taxon>Henosepilachna</taxon>
    </lineage>
</organism>
<dbReference type="Proteomes" id="UP001431783">
    <property type="component" value="Unassembled WGS sequence"/>
</dbReference>
<protein>
    <submittedName>
        <fullName evidence="1">Uncharacterized protein</fullName>
    </submittedName>
</protein>
<reference evidence="1 2" key="1">
    <citation type="submission" date="2023-03" db="EMBL/GenBank/DDBJ databases">
        <title>Genome insight into feeding habits of ladybird beetles.</title>
        <authorList>
            <person name="Li H.-S."/>
            <person name="Huang Y.-H."/>
            <person name="Pang H."/>
        </authorList>
    </citation>
    <scope>NUCLEOTIDE SEQUENCE [LARGE SCALE GENOMIC DNA]</scope>
    <source>
        <strain evidence="1">SYSU_2023b</strain>
        <tissue evidence="1">Whole body</tissue>
    </source>
</reference>